<evidence type="ECO:0000256" key="1">
    <source>
        <dbReference type="SAM" id="SignalP"/>
    </source>
</evidence>
<organism evidence="2 3">
    <name type="scientific">Legionella massiliensis</name>
    <dbReference type="NCBI Taxonomy" id="1034943"/>
    <lineage>
        <taxon>Bacteria</taxon>
        <taxon>Pseudomonadati</taxon>
        <taxon>Pseudomonadota</taxon>
        <taxon>Gammaproteobacteria</taxon>
        <taxon>Legionellales</taxon>
        <taxon>Legionellaceae</taxon>
        <taxon>Legionella</taxon>
    </lineage>
</organism>
<evidence type="ECO:0000313" key="3">
    <source>
        <dbReference type="Proteomes" id="UP000044071"/>
    </source>
</evidence>
<feature type="signal peptide" evidence="1">
    <location>
        <begin position="1"/>
        <end position="23"/>
    </location>
</feature>
<dbReference type="OrthoDB" id="5631289at2"/>
<keyword evidence="3" id="KW-1185">Reference proteome</keyword>
<protein>
    <submittedName>
        <fullName evidence="2">Uncharacterized protein</fullName>
    </submittedName>
</protein>
<reference evidence="2 3" key="1">
    <citation type="submission" date="2014-06" db="EMBL/GenBank/DDBJ databases">
        <authorList>
            <person name="Urmite Genomes Urmite Genomes"/>
        </authorList>
    </citation>
    <scope>NUCLEOTIDE SEQUENCE [LARGE SCALE GENOMIC DNA]</scope>
</reference>
<dbReference type="RefSeq" id="WP_043873033.1">
    <property type="nucleotide sequence ID" value="NZ_CCVW01000001.1"/>
</dbReference>
<feature type="chain" id="PRO_5009744079" evidence="1">
    <location>
        <begin position="24"/>
        <end position="715"/>
    </location>
</feature>
<gene>
    <name evidence="2" type="ORF">BN59_00784</name>
</gene>
<dbReference type="Proteomes" id="UP000044071">
    <property type="component" value="Unassembled WGS sequence"/>
</dbReference>
<name>A0A078KXN6_9GAMM</name>
<proteinExistence type="predicted"/>
<dbReference type="EMBL" id="CCSB01000001">
    <property type="protein sequence ID" value="CDZ76514.1"/>
    <property type="molecule type" value="Genomic_DNA"/>
</dbReference>
<evidence type="ECO:0000313" key="2">
    <source>
        <dbReference type="EMBL" id="CDZ76514.1"/>
    </source>
</evidence>
<accession>A0A078KXN6</accession>
<keyword evidence="1" id="KW-0732">Signal</keyword>
<dbReference type="AlphaFoldDB" id="A0A078KXN6"/>
<sequence length="715" mass="78159">MKKCTSLLATSSLLLSSFNPVFADNSNEIKDLVRFLTSQELLISSKNSQLVPLSYYIGNPDDIAKYFGDYICSADDSCSVVDSLYSNPYAILGRGLPPNKGSAQEILQAQAQIERTDMKYGADIYDAATWQIALAIAAKNGYLDQNTAHALIANQSQSITNSQNRATDKSFKYGYTTAITDPKVAFSFRMIATNFQNKDPFYQSKFQDYVSWDYDPELLAKNDPEHHSADYFKYVNTWSDWKPITGENAWAQLLGPLQAEALLNNGKVAADSSALDNAIRSLYAFSAMQAGIGAFYYAPGGSQGNQGSIPQGEISVENNFSVLGGLQTLRQILKNTDQTPEVTKALTDIDVMLNGGTTVNGYETIGLLSFLYNGAFDYQRGIFHTHGTAATPSSTNDWVPDSSEVSGSMAVDINTWGTSALGVENIDKWFGQGTALKIWKNVRNKGGYFNNGQLWGVGYTLNNNGGSQPEKIMSTEWTAGAINTLFSLIDYYDKQGDDTSELKADLASMQEGIRHLRNDQYLSANFDGATPKEYFVTLPESAGQAYLYASKRAAIPFGWNANTLPSTTSNAWVLMNEFKFNPFQYLGKLTGEEYPTPKKVDITGGNKPPQGNALPKAVTVNFNAGDLQKITNLSLSYNLDGSQNWIGAATIDKREGTANLPKGTKAIAIAYNNGGWASACQLRPATKICKDDDCNSVRTIKAHWSADGKEDCDLE</sequence>
<dbReference type="eggNOG" id="ENOG5030RFE">
    <property type="taxonomic scope" value="Bacteria"/>
</dbReference>